<dbReference type="AlphaFoldDB" id="A0A8S4SRT7"/>
<comment type="caution">
    <text evidence="2">The sequence shown here is derived from an EMBL/GenBank/DDBJ whole genome shotgun (WGS) entry which is preliminary data.</text>
</comment>
<keyword evidence="3" id="KW-1185">Reference proteome</keyword>
<organism evidence="2 3">
    <name type="scientific">Pararge aegeria aegeria</name>
    <dbReference type="NCBI Taxonomy" id="348720"/>
    <lineage>
        <taxon>Eukaryota</taxon>
        <taxon>Metazoa</taxon>
        <taxon>Ecdysozoa</taxon>
        <taxon>Arthropoda</taxon>
        <taxon>Hexapoda</taxon>
        <taxon>Insecta</taxon>
        <taxon>Pterygota</taxon>
        <taxon>Neoptera</taxon>
        <taxon>Endopterygota</taxon>
        <taxon>Lepidoptera</taxon>
        <taxon>Glossata</taxon>
        <taxon>Ditrysia</taxon>
        <taxon>Papilionoidea</taxon>
        <taxon>Nymphalidae</taxon>
        <taxon>Satyrinae</taxon>
        <taxon>Satyrini</taxon>
        <taxon>Parargina</taxon>
        <taxon>Pararge</taxon>
    </lineage>
</organism>
<name>A0A8S4SRT7_9NEOP</name>
<protein>
    <submittedName>
        <fullName evidence="2">Jg18964 protein</fullName>
    </submittedName>
</protein>
<accession>A0A8S4SRT7</accession>
<feature type="compositionally biased region" description="Low complexity" evidence="1">
    <location>
        <begin position="44"/>
        <end position="54"/>
    </location>
</feature>
<evidence type="ECO:0000313" key="2">
    <source>
        <dbReference type="EMBL" id="CAH2269766.1"/>
    </source>
</evidence>
<evidence type="ECO:0000313" key="3">
    <source>
        <dbReference type="Proteomes" id="UP000838756"/>
    </source>
</evidence>
<sequence length="78" mass="8698">MHGVVIVAEYLHVAAEEHHRLRVRRRACGRRARGRVEQHVVGAPVVPAHAPQPQRQHRPSHDRRIPAPTNCATAPAVC</sequence>
<evidence type="ECO:0000256" key="1">
    <source>
        <dbReference type="SAM" id="MobiDB-lite"/>
    </source>
</evidence>
<dbReference type="Proteomes" id="UP000838756">
    <property type="component" value="Unassembled WGS sequence"/>
</dbReference>
<gene>
    <name evidence="2" type="primary">jg18964</name>
    <name evidence="2" type="ORF">PAEG_LOCUS27823</name>
</gene>
<feature type="region of interest" description="Disordered" evidence="1">
    <location>
        <begin position="44"/>
        <end position="78"/>
    </location>
</feature>
<reference evidence="2" key="1">
    <citation type="submission" date="2022-03" db="EMBL/GenBank/DDBJ databases">
        <authorList>
            <person name="Lindestad O."/>
        </authorList>
    </citation>
    <scope>NUCLEOTIDE SEQUENCE</scope>
</reference>
<dbReference type="EMBL" id="CAKXAJ010026541">
    <property type="protein sequence ID" value="CAH2269766.1"/>
    <property type="molecule type" value="Genomic_DNA"/>
</dbReference>
<proteinExistence type="predicted"/>